<dbReference type="Proteomes" id="UP000193781">
    <property type="component" value="Unassembled WGS sequence"/>
</dbReference>
<proteinExistence type="predicted"/>
<comment type="caution">
    <text evidence="1">The sequence shown here is derived from an EMBL/GenBank/DDBJ whole genome shotgun (WGS) entry which is preliminary data.</text>
</comment>
<reference evidence="1 2" key="1">
    <citation type="submission" date="2016-01" db="EMBL/GenBank/DDBJ databases">
        <title>The new phylogeny of the genus Mycobacterium.</title>
        <authorList>
            <person name="Tarcisio F."/>
            <person name="Conor M."/>
            <person name="Antonella G."/>
            <person name="Elisabetta G."/>
            <person name="Giulia F.S."/>
            <person name="Sara T."/>
            <person name="Anna F."/>
            <person name="Clotilde B."/>
            <person name="Roberto B."/>
            <person name="Veronica D.S."/>
            <person name="Fabio R."/>
            <person name="Monica P."/>
            <person name="Olivier J."/>
            <person name="Enrico T."/>
            <person name="Nicola S."/>
        </authorList>
    </citation>
    <scope>NUCLEOTIDE SEQUENCE [LARGE SCALE GENOMIC DNA]</scope>
    <source>
        <strain evidence="1 2">DSM 44803</strain>
    </source>
</reference>
<protein>
    <submittedName>
        <fullName evidence="1">Uncharacterized protein</fullName>
    </submittedName>
</protein>
<name>A0A1X1ZEW5_9MYCO</name>
<dbReference type="EMBL" id="LQPH01000125">
    <property type="protein sequence ID" value="ORW21868.1"/>
    <property type="molecule type" value="Genomic_DNA"/>
</dbReference>
<keyword evidence="2" id="KW-1185">Reference proteome</keyword>
<dbReference type="AlphaFoldDB" id="A0A1X1ZEW5"/>
<accession>A0A1X1ZEW5</accession>
<gene>
    <name evidence="1" type="ORF">AWC17_05830</name>
</gene>
<organism evidence="1 2">
    <name type="scientific">Mycobacterium nebraskense</name>
    <dbReference type="NCBI Taxonomy" id="244292"/>
    <lineage>
        <taxon>Bacteria</taxon>
        <taxon>Bacillati</taxon>
        <taxon>Actinomycetota</taxon>
        <taxon>Actinomycetes</taxon>
        <taxon>Mycobacteriales</taxon>
        <taxon>Mycobacteriaceae</taxon>
        <taxon>Mycobacterium</taxon>
    </lineage>
</organism>
<evidence type="ECO:0000313" key="1">
    <source>
        <dbReference type="EMBL" id="ORW21868.1"/>
    </source>
</evidence>
<sequence>MLVCSLRYGETALHSTDMDYVEQAGMILYALKKILQERQKLRGVSSPTEDEWRAINGAIAATGFKVDEPWSSAGMGEWQATLEHALTASY</sequence>
<evidence type="ECO:0000313" key="2">
    <source>
        <dbReference type="Proteomes" id="UP000193781"/>
    </source>
</evidence>